<sequence length="199" mass="20879">MIPSRSAVDVVVEPADGAALVHLAAAVVQARLAGRPVPEETPGRAVLALPGASFVTLEAAGRLRGCIGTIEAARPLYLDVIRNAERAMRDPRLPPVEAAEWPALDIKVAVLTPGGPIPAGSRAAFVAALRPGVDGVLITDGQRRATFLPAVWAKMTDPERFVDALLAKGGWPPGDWPTGLTASTYTTAEYRDPAPRDPL</sequence>
<evidence type="ECO:0000313" key="4">
    <source>
        <dbReference type="Proteomes" id="UP000612585"/>
    </source>
</evidence>
<dbReference type="InterPro" id="IPR027623">
    <property type="entry name" value="AmmeMemoSam_A"/>
</dbReference>
<evidence type="ECO:0000256" key="1">
    <source>
        <dbReference type="SAM" id="MobiDB-lite"/>
    </source>
</evidence>
<evidence type="ECO:0000259" key="2">
    <source>
        <dbReference type="PROSITE" id="PS51112"/>
    </source>
</evidence>
<comment type="caution">
    <text evidence="3">The sequence shown here is derived from an EMBL/GenBank/DDBJ whole genome shotgun (WGS) entry which is preliminary data.</text>
</comment>
<dbReference type="Gene3D" id="3.30.700.20">
    <property type="entry name" value="Hypothetical protein ph0010, domain 1"/>
    <property type="match status" value="1"/>
</dbReference>
<organism evidence="3 4">
    <name type="scientific">Virgisporangium aurantiacum</name>
    <dbReference type="NCBI Taxonomy" id="175570"/>
    <lineage>
        <taxon>Bacteria</taxon>
        <taxon>Bacillati</taxon>
        <taxon>Actinomycetota</taxon>
        <taxon>Actinomycetes</taxon>
        <taxon>Micromonosporales</taxon>
        <taxon>Micromonosporaceae</taxon>
        <taxon>Virgisporangium</taxon>
    </lineage>
</organism>
<dbReference type="InterPro" id="IPR023473">
    <property type="entry name" value="AMMECR1"/>
</dbReference>
<dbReference type="InterPro" id="IPR036071">
    <property type="entry name" value="AMMECR1_dom_sf"/>
</dbReference>
<feature type="domain" description="AMMECR1" evidence="2">
    <location>
        <begin position="15"/>
        <end position="199"/>
    </location>
</feature>
<gene>
    <name evidence="3" type="ORF">Vau01_012030</name>
</gene>
<dbReference type="InterPro" id="IPR027485">
    <property type="entry name" value="AMMECR1_N"/>
</dbReference>
<keyword evidence="4" id="KW-1185">Reference proteome</keyword>
<dbReference type="PROSITE" id="PS51112">
    <property type="entry name" value="AMMECR1"/>
    <property type="match status" value="1"/>
</dbReference>
<dbReference type="InterPro" id="IPR002733">
    <property type="entry name" value="AMMECR1_domain"/>
</dbReference>
<dbReference type="RefSeq" id="WP_203988151.1">
    <property type="nucleotide sequence ID" value="NZ_BOPG01000009.1"/>
</dbReference>
<protein>
    <recommendedName>
        <fullName evidence="2">AMMECR1 domain-containing protein</fullName>
    </recommendedName>
</protein>
<dbReference type="EMBL" id="BOPG01000009">
    <property type="protein sequence ID" value="GIJ53687.1"/>
    <property type="molecule type" value="Genomic_DNA"/>
</dbReference>
<reference evidence="3" key="1">
    <citation type="submission" date="2021-01" db="EMBL/GenBank/DDBJ databases">
        <title>Whole genome shotgun sequence of Virgisporangium aurantiacum NBRC 16421.</title>
        <authorList>
            <person name="Komaki H."/>
            <person name="Tamura T."/>
        </authorList>
    </citation>
    <scope>NUCLEOTIDE SEQUENCE</scope>
    <source>
        <strain evidence="3">NBRC 16421</strain>
    </source>
</reference>
<dbReference type="NCBIfam" id="TIGR04335">
    <property type="entry name" value="AmmeMemoSam_A"/>
    <property type="match status" value="1"/>
</dbReference>
<accession>A0A8J3YZN7</accession>
<feature type="compositionally biased region" description="Basic and acidic residues" evidence="1">
    <location>
        <begin position="189"/>
        <end position="199"/>
    </location>
</feature>
<dbReference type="SUPFAM" id="SSF143447">
    <property type="entry name" value="AMMECR1-like"/>
    <property type="match status" value="1"/>
</dbReference>
<feature type="region of interest" description="Disordered" evidence="1">
    <location>
        <begin position="178"/>
        <end position="199"/>
    </location>
</feature>
<proteinExistence type="predicted"/>
<dbReference type="PANTHER" id="PTHR13016">
    <property type="entry name" value="AMMECR1 HOMOLOG"/>
    <property type="match status" value="1"/>
</dbReference>
<evidence type="ECO:0000313" key="3">
    <source>
        <dbReference type="EMBL" id="GIJ53687.1"/>
    </source>
</evidence>
<dbReference type="PANTHER" id="PTHR13016:SF0">
    <property type="entry name" value="AMME SYNDROME CANDIDATE GENE 1 PROTEIN"/>
    <property type="match status" value="1"/>
</dbReference>
<dbReference type="Proteomes" id="UP000612585">
    <property type="component" value="Unassembled WGS sequence"/>
</dbReference>
<dbReference type="Pfam" id="PF01871">
    <property type="entry name" value="AMMECR1"/>
    <property type="match status" value="1"/>
</dbReference>
<name>A0A8J3YZN7_9ACTN</name>
<dbReference type="Gene3D" id="3.30.1490.150">
    <property type="entry name" value="Hypothetical protein ph0010, domain 2"/>
    <property type="match status" value="1"/>
</dbReference>
<dbReference type="AlphaFoldDB" id="A0A8J3YZN7"/>